<organism evidence="5 6">
    <name type="scientific">Endocarpon pusillum</name>
    <dbReference type="NCBI Taxonomy" id="364733"/>
    <lineage>
        <taxon>Eukaryota</taxon>
        <taxon>Fungi</taxon>
        <taxon>Dikarya</taxon>
        <taxon>Ascomycota</taxon>
        <taxon>Pezizomycotina</taxon>
        <taxon>Eurotiomycetes</taxon>
        <taxon>Chaetothyriomycetidae</taxon>
        <taxon>Verrucariales</taxon>
        <taxon>Verrucariaceae</taxon>
        <taxon>Endocarpon</taxon>
    </lineage>
</organism>
<dbReference type="SUPFAM" id="SSF53448">
    <property type="entry name" value="Nucleotide-diphospho-sugar transferases"/>
    <property type="match status" value="1"/>
</dbReference>
<dbReference type="InterPro" id="IPR057688">
    <property type="entry name" value="DUF7928"/>
</dbReference>
<dbReference type="Proteomes" id="UP000606974">
    <property type="component" value="Unassembled WGS sequence"/>
</dbReference>
<dbReference type="PANTHER" id="PTHR35408:SF1">
    <property type="entry name" value="GLYCOSYLTRANSFERASE 2-LIKE DOMAIN-CONTAINING PROTEIN"/>
    <property type="match status" value="1"/>
</dbReference>
<keyword evidence="2" id="KW-0812">Transmembrane</keyword>
<dbReference type="AlphaFoldDB" id="A0A8H7E846"/>
<dbReference type="Pfam" id="PF25550">
    <property type="entry name" value="DUF7928"/>
    <property type="match status" value="1"/>
</dbReference>
<evidence type="ECO:0000256" key="1">
    <source>
        <dbReference type="SAM" id="MobiDB-lite"/>
    </source>
</evidence>
<feature type="transmembrane region" description="Helical" evidence="2">
    <location>
        <begin position="814"/>
        <end position="833"/>
    </location>
</feature>
<feature type="transmembrane region" description="Helical" evidence="2">
    <location>
        <begin position="328"/>
        <end position="349"/>
    </location>
</feature>
<dbReference type="InterPro" id="IPR001173">
    <property type="entry name" value="Glyco_trans_2-like"/>
</dbReference>
<comment type="caution">
    <text evidence="5">The sequence shown here is derived from an EMBL/GenBank/DDBJ whole genome shotgun (WGS) entry which is preliminary data.</text>
</comment>
<name>A0A8H7E846_9EURO</name>
<keyword evidence="6" id="KW-1185">Reference proteome</keyword>
<dbReference type="OrthoDB" id="38531at2759"/>
<feature type="transmembrane region" description="Helical" evidence="2">
    <location>
        <begin position="901"/>
        <end position="922"/>
    </location>
</feature>
<feature type="transmembrane region" description="Helical" evidence="2">
    <location>
        <begin position="293"/>
        <end position="316"/>
    </location>
</feature>
<dbReference type="Gene3D" id="3.90.550.10">
    <property type="entry name" value="Spore Coat Polysaccharide Biosynthesis Protein SpsA, Chain A"/>
    <property type="match status" value="1"/>
</dbReference>
<evidence type="ECO:0000259" key="3">
    <source>
        <dbReference type="Pfam" id="PF13632"/>
    </source>
</evidence>
<gene>
    <name evidence="5" type="ORF">GJ744_000309</name>
</gene>
<sequence>MGFKNYFHPASKDAPPQKPAAAVTAPARSKPSGFPSLSSMKFGSKESPVGAAPNNVELSSIPSSTTSQVVKSPARPAYPGGDFRNSSSPQLTDMKADVMANWLYHRQQERMWTHGGWDEGVIMKKARDDYISCPKELLQHRNGFYDSIKKLNVKCALTINTQVIKLFLRNTDMHYVPLDNGLRIQVLPNVNYLPECQKHHFAAFIQEPSMLVVWDDDPNHLLFRAQNVEDQLMKMIWEDDEETEKGSTAVTSKVPSKAPSKMGSRAPSVYVAEVYGSQDGHIEEGLAEAPRKIVLIQPVLTAITLILVIAALGAGWRQVVLEVIVDKGWLRLAFAVVVPLQIWLALFFMQSLAGCVAQIIGPISQMTDNTKFFSGTAPPRIHHETLPHVTIQCPVYKEGLWSVIDPTVKSIKEAISTYEMQGGSANIFINDDGMQLISPEDAQQRREYYEEHNIGWVARPKHNPKPADGEKAFIRPGKFKKASNMNYALYVSARVEDKLAVFQREGVWSQQQERDLYDNALSQVIEEDEGRTWAEGNVRIGDYILLIDSDTRVPSDCFLDAVSEMEASPQVAIIQFSSGVMNVTDTFFERGITFFTNLIYTAIQFAVANGDVAPFVGHNAFLRWSAVQDIAYLGDDGVTEKYWSESTVSEDFDMALRLQTTGYVLRLAAYAGQGFKEGVSLTVYDELARWEKYAYGCNELIFHPMRYWIFRGPFTPLFRRFICSNMPLPSKLTIMAYIGTYYAIGSAWILTVANYLLVGWYNGWLDLYYIDSFKIYFSIVIIFSALGNFALAVLRYRIEERSLFGSLFENLKWVPLLTVFLGGISLHVSQALLSHMFSIDMSWGATAKEASDTSFFEEVPRILKKFKVTFIWCIFMITAMIVLGGVGPLGKLVPYHLHINAFTAIWPLVTIVASHFLLPIVLNPGLMLFTW</sequence>
<feature type="region of interest" description="Disordered" evidence="1">
    <location>
        <begin position="1"/>
        <end position="90"/>
    </location>
</feature>
<dbReference type="InterPro" id="IPR029044">
    <property type="entry name" value="Nucleotide-diphossugar_trans"/>
</dbReference>
<feature type="compositionally biased region" description="Polar residues" evidence="1">
    <location>
        <begin position="56"/>
        <end position="70"/>
    </location>
</feature>
<proteinExistence type="predicted"/>
<dbReference type="PANTHER" id="PTHR35408">
    <property type="entry name" value="CHROMOSOME 15, WHOLE GENOME SHOTGUN SEQUENCE"/>
    <property type="match status" value="1"/>
</dbReference>
<evidence type="ECO:0008006" key="7">
    <source>
        <dbReference type="Google" id="ProtNLM"/>
    </source>
</evidence>
<keyword evidence="2" id="KW-0472">Membrane</keyword>
<feature type="domain" description="DUF7928" evidence="4">
    <location>
        <begin position="95"/>
        <end position="245"/>
    </location>
</feature>
<accession>A0A8H7E846</accession>
<feature type="transmembrane region" description="Helical" evidence="2">
    <location>
        <begin position="734"/>
        <end position="755"/>
    </location>
</feature>
<evidence type="ECO:0000259" key="4">
    <source>
        <dbReference type="Pfam" id="PF25550"/>
    </source>
</evidence>
<reference evidence="5" key="1">
    <citation type="submission" date="2020-02" db="EMBL/GenBank/DDBJ databases">
        <authorList>
            <person name="Palmer J.M."/>
        </authorList>
    </citation>
    <scope>NUCLEOTIDE SEQUENCE</scope>
    <source>
        <strain evidence="5">EPUS1.4</strain>
        <tissue evidence="5">Thallus</tissue>
    </source>
</reference>
<evidence type="ECO:0000313" key="5">
    <source>
        <dbReference type="EMBL" id="KAF7512742.1"/>
    </source>
</evidence>
<feature type="transmembrane region" description="Helical" evidence="2">
    <location>
        <begin position="869"/>
        <end position="889"/>
    </location>
</feature>
<dbReference type="Pfam" id="PF13632">
    <property type="entry name" value="Glyco_trans_2_3"/>
    <property type="match status" value="1"/>
</dbReference>
<evidence type="ECO:0000313" key="6">
    <source>
        <dbReference type="Proteomes" id="UP000606974"/>
    </source>
</evidence>
<protein>
    <recommendedName>
        <fullName evidence="7">Glycosyltransferase 2-like domain-containing protein</fullName>
    </recommendedName>
</protein>
<evidence type="ECO:0000256" key="2">
    <source>
        <dbReference type="SAM" id="Phobius"/>
    </source>
</evidence>
<keyword evidence="2" id="KW-1133">Transmembrane helix</keyword>
<dbReference type="EMBL" id="JAACFV010000010">
    <property type="protein sequence ID" value="KAF7512742.1"/>
    <property type="molecule type" value="Genomic_DNA"/>
</dbReference>
<feature type="transmembrane region" description="Helical" evidence="2">
    <location>
        <begin position="775"/>
        <end position="794"/>
    </location>
</feature>
<feature type="domain" description="Glycosyltransferase 2-like" evidence="3">
    <location>
        <begin position="543"/>
        <end position="753"/>
    </location>
</feature>